<protein>
    <submittedName>
        <fullName evidence="2">Phosphatidylinositol 4,5-bisphosphate 5-phosphatase A</fullName>
    </submittedName>
</protein>
<keyword evidence="1" id="KW-0472">Membrane</keyword>
<dbReference type="EMBL" id="BPLR01014166">
    <property type="protein sequence ID" value="GIY66892.1"/>
    <property type="molecule type" value="Genomic_DNA"/>
</dbReference>
<dbReference type="AlphaFoldDB" id="A0AAV4V9C9"/>
<comment type="caution">
    <text evidence="2">The sequence shown here is derived from an EMBL/GenBank/DDBJ whole genome shotgun (WGS) entry which is preliminary data.</text>
</comment>
<proteinExistence type="predicted"/>
<keyword evidence="1" id="KW-0812">Transmembrane</keyword>
<dbReference type="Gene3D" id="3.60.10.10">
    <property type="entry name" value="Endonuclease/exonuclease/phosphatase"/>
    <property type="match status" value="1"/>
</dbReference>
<keyword evidence="3" id="KW-1185">Reference proteome</keyword>
<accession>A0AAV4V9C9</accession>
<name>A0AAV4V9C9_CAEEX</name>
<keyword evidence="1" id="KW-1133">Transmembrane helix</keyword>
<organism evidence="2 3">
    <name type="scientific">Caerostris extrusa</name>
    <name type="common">Bark spider</name>
    <name type="synonym">Caerostris bankana</name>
    <dbReference type="NCBI Taxonomy" id="172846"/>
    <lineage>
        <taxon>Eukaryota</taxon>
        <taxon>Metazoa</taxon>
        <taxon>Ecdysozoa</taxon>
        <taxon>Arthropoda</taxon>
        <taxon>Chelicerata</taxon>
        <taxon>Arachnida</taxon>
        <taxon>Araneae</taxon>
        <taxon>Araneomorphae</taxon>
        <taxon>Entelegynae</taxon>
        <taxon>Araneoidea</taxon>
        <taxon>Araneidae</taxon>
        <taxon>Caerostris</taxon>
    </lineage>
</organism>
<sequence length="97" mass="11278">MLVEDPWIVGFRDILQKWDYVKLKQLRLQGMSLYLFCKRGNVTHIRGLQTSYTRTGLGGMWAMKVSELVLDLMPMVVLFCLVNLPLLQLMILNYNKG</sequence>
<evidence type="ECO:0000256" key="1">
    <source>
        <dbReference type="SAM" id="Phobius"/>
    </source>
</evidence>
<feature type="transmembrane region" description="Helical" evidence="1">
    <location>
        <begin position="72"/>
        <end position="92"/>
    </location>
</feature>
<dbReference type="Proteomes" id="UP001054945">
    <property type="component" value="Unassembled WGS sequence"/>
</dbReference>
<reference evidence="2 3" key="1">
    <citation type="submission" date="2021-06" db="EMBL/GenBank/DDBJ databases">
        <title>Caerostris extrusa draft genome.</title>
        <authorList>
            <person name="Kono N."/>
            <person name="Arakawa K."/>
        </authorList>
    </citation>
    <scope>NUCLEOTIDE SEQUENCE [LARGE SCALE GENOMIC DNA]</scope>
</reference>
<gene>
    <name evidence="2" type="primary">Inpp5j</name>
    <name evidence="2" type="ORF">CEXT_598751</name>
</gene>
<evidence type="ECO:0000313" key="3">
    <source>
        <dbReference type="Proteomes" id="UP001054945"/>
    </source>
</evidence>
<evidence type="ECO:0000313" key="2">
    <source>
        <dbReference type="EMBL" id="GIY66892.1"/>
    </source>
</evidence>
<dbReference type="InterPro" id="IPR036691">
    <property type="entry name" value="Endo/exonu/phosph_ase_sf"/>
</dbReference>